<organism evidence="1 2">
    <name type="scientific">Eumeta variegata</name>
    <name type="common">Bagworm moth</name>
    <name type="synonym">Eumeta japonica</name>
    <dbReference type="NCBI Taxonomy" id="151549"/>
    <lineage>
        <taxon>Eukaryota</taxon>
        <taxon>Metazoa</taxon>
        <taxon>Ecdysozoa</taxon>
        <taxon>Arthropoda</taxon>
        <taxon>Hexapoda</taxon>
        <taxon>Insecta</taxon>
        <taxon>Pterygota</taxon>
        <taxon>Neoptera</taxon>
        <taxon>Endopterygota</taxon>
        <taxon>Lepidoptera</taxon>
        <taxon>Glossata</taxon>
        <taxon>Ditrysia</taxon>
        <taxon>Tineoidea</taxon>
        <taxon>Psychidae</taxon>
        <taxon>Oiketicinae</taxon>
        <taxon>Eumeta</taxon>
    </lineage>
</organism>
<dbReference type="EMBL" id="BGZK01004485">
    <property type="protein sequence ID" value="GBP09276.1"/>
    <property type="molecule type" value="Genomic_DNA"/>
</dbReference>
<dbReference type="AlphaFoldDB" id="A0A4C1T4Y6"/>
<name>A0A4C1T4Y6_EUMVA</name>
<sequence>MLDSEPDPLSMPICSTLDFNNGPAPDSEPSFDLSGLRFWSRCASHMDPSHAINRLVPHSKQQLTAKFGAPNINFTNYTDRDHLLKLYQQLAAEFSALHMVKLDIAPSATAPDRSTDSYATPQRNGTTHASSIKYLIVIDLNDHSTGSNHSSGRMTRLAFTEWVKERMTGWVDGQIAWWVGGRVARFPDVGRLAQWLSRWTDARTNSHADGQDCDRGRE</sequence>
<comment type="caution">
    <text evidence="1">The sequence shown here is derived from an EMBL/GenBank/DDBJ whole genome shotgun (WGS) entry which is preliminary data.</text>
</comment>
<dbReference type="Proteomes" id="UP000299102">
    <property type="component" value="Unassembled WGS sequence"/>
</dbReference>
<evidence type="ECO:0000313" key="1">
    <source>
        <dbReference type="EMBL" id="GBP09276.1"/>
    </source>
</evidence>
<gene>
    <name evidence="1" type="ORF">EVAR_100459_1</name>
</gene>
<keyword evidence="2" id="KW-1185">Reference proteome</keyword>
<accession>A0A4C1T4Y6</accession>
<proteinExistence type="predicted"/>
<protein>
    <submittedName>
        <fullName evidence="1">Uncharacterized protein</fullName>
    </submittedName>
</protein>
<reference evidence="1 2" key="1">
    <citation type="journal article" date="2019" name="Commun. Biol.">
        <title>The bagworm genome reveals a unique fibroin gene that provides high tensile strength.</title>
        <authorList>
            <person name="Kono N."/>
            <person name="Nakamura H."/>
            <person name="Ohtoshi R."/>
            <person name="Tomita M."/>
            <person name="Numata K."/>
            <person name="Arakawa K."/>
        </authorList>
    </citation>
    <scope>NUCLEOTIDE SEQUENCE [LARGE SCALE GENOMIC DNA]</scope>
</reference>
<evidence type="ECO:0000313" key="2">
    <source>
        <dbReference type="Proteomes" id="UP000299102"/>
    </source>
</evidence>